<reference evidence="1 2" key="1">
    <citation type="submission" date="2018-11" db="EMBL/GenBank/DDBJ databases">
        <title>Gemmobacter sp. nov., YIM 102744-1 draft genome.</title>
        <authorList>
            <person name="Li G."/>
            <person name="Jiang Y."/>
        </authorList>
    </citation>
    <scope>NUCLEOTIDE SEQUENCE [LARGE SCALE GENOMIC DNA]</scope>
    <source>
        <strain evidence="1 2">YIM 102744-1</strain>
    </source>
</reference>
<name>A0A3P3DFG3_9RHOB</name>
<dbReference type="AlphaFoldDB" id="A0A3P3DFG3"/>
<comment type="caution">
    <text evidence="1">The sequence shown here is derived from an EMBL/GenBank/DDBJ whole genome shotgun (WGS) entry which is preliminary data.</text>
</comment>
<sequence>MFTGAQKLIIFQIRGEDSMHHASEVILIGYGERTVGEVLVGQIRLSGEWSAPSSGGFFFTPEGKDQPVVWAKSLEGFYDGILDWHADLTRNAFRTRG</sequence>
<protein>
    <submittedName>
        <fullName evidence="1">Uncharacterized protein</fullName>
    </submittedName>
</protein>
<proteinExistence type="predicted"/>
<evidence type="ECO:0000313" key="1">
    <source>
        <dbReference type="EMBL" id="RRH71278.1"/>
    </source>
</evidence>
<evidence type="ECO:0000313" key="2">
    <source>
        <dbReference type="Proteomes" id="UP000282125"/>
    </source>
</evidence>
<keyword evidence="2" id="KW-1185">Reference proteome</keyword>
<accession>A0A3P3DFG3</accession>
<gene>
    <name evidence="1" type="ORF">EG244_16510</name>
</gene>
<dbReference type="Proteomes" id="UP000282125">
    <property type="component" value="Unassembled WGS sequence"/>
</dbReference>
<dbReference type="EMBL" id="RRAZ01000031">
    <property type="protein sequence ID" value="RRH71278.1"/>
    <property type="molecule type" value="Genomic_DNA"/>
</dbReference>
<dbReference type="OrthoDB" id="9844445at2"/>
<dbReference type="RefSeq" id="WP_124966284.1">
    <property type="nucleotide sequence ID" value="NZ_RRAZ01000031.1"/>
</dbReference>
<organism evidence="1 2">
    <name type="scientific">Falsigemmobacter faecalis</name>
    <dbReference type="NCBI Taxonomy" id="2488730"/>
    <lineage>
        <taxon>Bacteria</taxon>
        <taxon>Pseudomonadati</taxon>
        <taxon>Pseudomonadota</taxon>
        <taxon>Alphaproteobacteria</taxon>
        <taxon>Rhodobacterales</taxon>
        <taxon>Paracoccaceae</taxon>
        <taxon>Falsigemmobacter</taxon>
    </lineage>
</organism>